<dbReference type="SUPFAM" id="SSF100950">
    <property type="entry name" value="NagB/RpiA/CoA transferase-like"/>
    <property type="match status" value="1"/>
</dbReference>
<evidence type="ECO:0000313" key="7">
    <source>
        <dbReference type="Proteomes" id="UP000585258"/>
    </source>
</evidence>
<protein>
    <submittedName>
        <fullName evidence="5">DNA-binding transcriptional regulator of sugar metabolism, DeoR/GlpR family</fullName>
    </submittedName>
    <submittedName>
        <fullName evidence="4">DeoR/GlpR transcriptional regulator</fullName>
    </submittedName>
</protein>
<dbReference type="EMBL" id="FNJM01000001">
    <property type="protein sequence ID" value="SDO86099.1"/>
    <property type="molecule type" value="Genomic_DNA"/>
</dbReference>
<dbReference type="SMART" id="SM00420">
    <property type="entry name" value="HTH_DEOR"/>
    <property type="match status" value="1"/>
</dbReference>
<evidence type="ECO:0000256" key="2">
    <source>
        <dbReference type="ARBA" id="ARBA00023163"/>
    </source>
</evidence>
<keyword evidence="1" id="KW-0805">Transcription regulation</keyword>
<dbReference type="RefSeq" id="WP_089965739.1">
    <property type="nucleotide sequence ID" value="NZ_FNJM01000001.1"/>
</dbReference>
<dbReference type="GO" id="GO:0003677">
    <property type="term" value="F:DNA binding"/>
    <property type="evidence" value="ECO:0007669"/>
    <property type="project" value="UniProtKB-KW"/>
</dbReference>
<dbReference type="PANTHER" id="PTHR30363">
    <property type="entry name" value="HTH-TYPE TRANSCRIPTIONAL REGULATOR SRLR-RELATED"/>
    <property type="match status" value="1"/>
</dbReference>
<dbReference type="InterPro" id="IPR001034">
    <property type="entry name" value="DeoR_HTH"/>
</dbReference>
<evidence type="ECO:0000259" key="3">
    <source>
        <dbReference type="PROSITE" id="PS51000"/>
    </source>
</evidence>
<keyword evidence="6" id="KW-1185">Reference proteome</keyword>
<dbReference type="PROSITE" id="PS51000">
    <property type="entry name" value="HTH_DEOR_2"/>
    <property type="match status" value="1"/>
</dbReference>
<keyword evidence="2" id="KW-0804">Transcription</keyword>
<accession>A0A1H0N034</accession>
<dbReference type="InterPro" id="IPR050313">
    <property type="entry name" value="Carb_Metab_HTH_regulators"/>
</dbReference>
<dbReference type="InterPro" id="IPR036390">
    <property type="entry name" value="WH_DNA-bd_sf"/>
</dbReference>
<keyword evidence="5" id="KW-0238">DNA-binding</keyword>
<proteinExistence type="predicted"/>
<dbReference type="EMBL" id="JACKWY010000012">
    <property type="protein sequence ID" value="MBB6716199.1"/>
    <property type="molecule type" value="Genomic_DNA"/>
</dbReference>
<feature type="domain" description="HTH deoR-type" evidence="3">
    <location>
        <begin position="3"/>
        <end position="58"/>
    </location>
</feature>
<gene>
    <name evidence="4" type="ORF">H7E68_15955</name>
    <name evidence="5" type="ORF">SAMN04488529_101635</name>
</gene>
<sequence length="254" mass="29012">MFMEERLEAILQLLKLEGKVIVKSLSEKFNVSEGMIRKDLQKLECEGLIKRTYGGAILERKILNNENTTARVISDLDGKEKISKVVFNEIEENDVIFLDISSTNYAIATVLEKIQKNITIITNMNRICMLFDYSPNVDVIFVGGNYNKKLGGTIGSETIDAIRKFRVNKAFIGTGGINIERNFISNFNLDEANTKKAIMEISKKNYLVVTNEKFYRDGSYKFASLKNINFIITDIKPDEKLMEGLKKYEVEVIY</sequence>
<dbReference type="SMART" id="SM01134">
    <property type="entry name" value="DeoRC"/>
    <property type="match status" value="1"/>
</dbReference>
<dbReference type="SUPFAM" id="SSF46785">
    <property type="entry name" value="Winged helix' DNA-binding domain"/>
    <property type="match status" value="1"/>
</dbReference>
<evidence type="ECO:0000256" key="1">
    <source>
        <dbReference type="ARBA" id="ARBA00023015"/>
    </source>
</evidence>
<evidence type="ECO:0000313" key="5">
    <source>
        <dbReference type="EMBL" id="SDO86099.1"/>
    </source>
</evidence>
<dbReference type="InterPro" id="IPR036388">
    <property type="entry name" value="WH-like_DNA-bd_sf"/>
</dbReference>
<organism evidence="5 6">
    <name type="scientific">Clostridium gasigenes</name>
    <dbReference type="NCBI Taxonomy" id="94869"/>
    <lineage>
        <taxon>Bacteria</taxon>
        <taxon>Bacillati</taxon>
        <taxon>Bacillota</taxon>
        <taxon>Clostridia</taxon>
        <taxon>Eubacteriales</taxon>
        <taxon>Clostridiaceae</taxon>
        <taxon>Clostridium</taxon>
    </lineage>
</organism>
<dbReference type="PANTHER" id="PTHR30363:SF51">
    <property type="entry name" value="HTH-TYPE TRANSCRIPTIONAL REPRESSOR GLCR"/>
    <property type="match status" value="1"/>
</dbReference>
<reference evidence="5 6" key="1">
    <citation type="submission" date="2016-10" db="EMBL/GenBank/DDBJ databases">
        <authorList>
            <person name="de Groot N.N."/>
        </authorList>
    </citation>
    <scope>NUCLEOTIDE SEQUENCE [LARGE SCALE GENOMIC DNA]</scope>
    <source>
        <strain evidence="5 6">DSM 12272</strain>
    </source>
</reference>
<reference evidence="4 7" key="2">
    <citation type="submission" date="2020-08" db="EMBL/GenBank/DDBJ databases">
        <title>Clostridia isolated from Swiss meat.</title>
        <authorList>
            <person name="Wambui J."/>
            <person name="Stevens M.J.A."/>
            <person name="Stephan R."/>
        </authorList>
    </citation>
    <scope>NUCLEOTIDE SEQUENCE [LARGE SCALE GENOMIC DNA]</scope>
    <source>
        <strain evidence="4 7">CM001</strain>
    </source>
</reference>
<dbReference type="Pfam" id="PF08220">
    <property type="entry name" value="HTH_DeoR"/>
    <property type="match status" value="1"/>
</dbReference>
<evidence type="ECO:0000313" key="6">
    <source>
        <dbReference type="Proteomes" id="UP000198597"/>
    </source>
</evidence>
<dbReference type="PRINTS" id="PR00037">
    <property type="entry name" value="HTHLACR"/>
</dbReference>
<dbReference type="GO" id="GO:0003700">
    <property type="term" value="F:DNA-binding transcription factor activity"/>
    <property type="evidence" value="ECO:0007669"/>
    <property type="project" value="InterPro"/>
</dbReference>
<dbReference type="InterPro" id="IPR014036">
    <property type="entry name" value="DeoR-like_C"/>
</dbReference>
<dbReference type="STRING" id="94869.SAMN04488529_101635"/>
<dbReference type="Proteomes" id="UP000585258">
    <property type="component" value="Unassembled WGS sequence"/>
</dbReference>
<dbReference type="Proteomes" id="UP000198597">
    <property type="component" value="Unassembled WGS sequence"/>
</dbReference>
<name>A0A1H0N034_9CLOT</name>
<dbReference type="InterPro" id="IPR037171">
    <property type="entry name" value="NagB/RpiA_transferase-like"/>
</dbReference>
<dbReference type="Gene3D" id="1.10.10.10">
    <property type="entry name" value="Winged helix-like DNA-binding domain superfamily/Winged helix DNA-binding domain"/>
    <property type="match status" value="1"/>
</dbReference>
<dbReference type="OrthoDB" id="9797223at2"/>
<dbReference type="Pfam" id="PF00455">
    <property type="entry name" value="DeoRC"/>
    <property type="match status" value="1"/>
</dbReference>
<dbReference type="AlphaFoldDB" id="A0A1H0N034"/>
<evidence type="ECO:0000313" key="4">
    <source>
        <dbReference type="EMBL" id="MBB6716199.1"/>
    </source>
</evidence>